<protein>
    <submittedName>
        <fullName evidence="1">Uncharacterized protein</fullName>
    </submittedName>
</protein>
<dbReference type="Proteomes" id="UP000027015">
    <property type="component" value="Unassembled WGS sequence"/>
</dbReference>
<organism evidence="1 2">
    <name type="scientific">Bartonella koehlerae C-29</name>
    <dbReference type="NCBI Taxonomy" id="1134510"/>
    <lineage>
        <taxon>Bacteria</taxon>
        <taxon>Pseudomonadati</taxon>
        <taxon>Pseudomonadota</taxon>
        <taxon>Alphaproteobacteria</taxon>
        <taxon>Hyphomicrobiales</taxon>
        <taxon>Bartonellaceae</taxon>
        <taxon>Bartonella</taxon>
    </lineage>
</organism>
<proteinExistence type="predicted"/>
<accession>A0A067W9M8</accession>
<dbReference type="HOGENOM" id="CLU_3285512_0_0_5"/>
<dbReference type="EMBL" id="AHPL01000007">
    <property type="protein sequence ID" value="KEC55591.1"/>
    <property type="molecule type" value="Genomic_DNA"/>
</dbReference>
<evidence type="ECO:0000313" key="2">
    <source>
        <dbReference type="Proteomes" id="UP000027015"/>
    </source>
</evidence>
<comment type="caution">
    <text evidence="1">The sequence shown here is derived from an EMBL/GenBank/DDBJ whole genome shotgun (WGS) entry which is preliminary data.</text>
</comment>
<dbReference type="AlphaFoldDB" id="A0A067W9M8"/>
<name>A0A067W9M8_9HYPH</name>
<reference evidence="1 2" key="1">
    <citation type="submission" date="2012-04" db="EMBL/GenBank/DDBJ databases">
        <title>The Genome Sequence of Bartonella koehlerae C-29.</title>
        <authorList>
            <consortium name="The Broad Institute Genome Sequencing Platform"/>
            <consortium name="The Broad Institute Genome Sequencing Center for Infectious Disease"/>
            <person name="Feldgarden M."/>
            <person name="Kirby J."/>
            <person name="Kosoy M."/>
            <person name="Birtles R."/>
            <person name="Probert W.S."/>
            <person name="Chiaraviglio L."/>
            <person name="Walker B."/>
            <person name="Young S.K."/>
            <person name="Zeng Q."/>
            <person name="Gargeya S."/>
            <person name="Fitzgerald M."/>
            <person name="Haas B."/>
            <person name="Abouelleil A."/>
            <person name="Alvarado L."/>
            <person name="Arachchi H.M."/>
            <person name="Berlin A.M."/>
            <person name="Chapman S.B."/>
            <person name="Goldberg J."/>
            <person name="Griggs A."/>
            <person name="Gujja S."/>
            <person name="Hansen M."/>
            <person name="Howarth C."/>
            <person name="Imamovic A."/>
            <person name="Larimer J."/>
            <person name="McCowen C."/>
            <person name="Montmayeur A."/>
            <person name="Murphy C."/>
            <person name="Neiman D."/>
            <person name="Pearson M."/>
            <person name="Priest M."/>
            <person name="Roberts A."/>
            <person name="Saif S."/>
            <person name="Shea T."/>
            <person name="Sisk P."/>
            <person name="Sykes S."/>
            <person name="Wortman J."/>
            <person name="Nusbaum C."/>
            <person name="Birren B."/>
        </authorList>
    </citation>
    <scope>NUCLEOTIDE SEQUENCE [LARGE SCALE GENOMIC DNA]</scope>
    <source>
        <strain evidence="1 2">C-29</strain>
    </source>
</reference>
<sequence>MLHSNNAFPISVKSAPDFFHILITPGTDLPKLHPDTPNKR</sequence>
<gene>
    <name evidence="1" type="ORF">O9A_00871</name>
</gene>
<keyword evidence="2" id="KW-1185">Reference proteome</keyword>
<evidence type="ECO:0000313" key="1">
    <source>
        <dbReference type="EMBL" id="KEC55591.1"/>
    </source>
</evidence>